<feature type="domain" description="Peptidase C51" evidence="3">
    <location>
        <begin position="189"/>
        <end position="264"/>
    </location>
</feature>
<dbReference type="GO" id="GO:0001897">
    <property type="term" value="P:symbiont-mediated cytolysis of host cell"/>
    <property type="evidence" value="ECO:0007669"/>
    <property type="project" value="UniProtKB-ARBA"/>
</dbReference>
<keyword evidence="6" id="KW-1185">Reference proteome</keyword>
<dbReference type="SUPFAM" id="SSF54001">
    <property type="entry name" value="Cysteine proteinases"/>
    <property type="match status" value="1"/>
</dbReference>
<dbReference type="RefSeq" id="YP_009837664.1">
    <property type="nucleotide sequence ID" value="NC_048702.1"/>
</dbReference>
<feature type="region of interest" description="Disordered" evidence="2">
    <location>
        <begin position="127"/>
        <end position="146"/>
    </location>
</feature>
<dbReference type="SUPFAM" id="SSF69255">
    <property type="entry name" value="gp5 N-terminal domain-like"/>
    <property type="match status" value="1"/>
</dbReference>
<dbReference type="InterPro" id="IPR038765">
    <property type="entry name" value="Papain-like_cys_pep_sf"/>
</dbReference>
<dbReference type="GeneID" id="55607857"/>
<keyword evidence="5" id="KW-0378">Hydrolase</keyword>
<dbReference type="GO" id="GO:0016787">
    <property type="term" value="F:hydrolase activity"/>
    <property type="evidence" value="ECO:0007669"/>
    <property type="project" value="UniProtKB-KW"/>
</dbReference>
<dbReference type="Gene3D" id="3.90.1720.10">
    <property type="entry name" value="endopeptidase domain like (from Nostoc punctiforme)"/>
    <property type="match status" value="1"/>
</dbReference>
<reference evidence="5 6" key="1">
    <citation type="submission" date="2018-02" db="EMBL/GenBank/DDBJ databases">
        <title>Complete Genome Sequences of Erwinia amylovora Phages vB_EamP-S2 and vB_EamM-Bue1.</title>
        <authorList>
            <person name="Knecht L.E."/>
        </authorList>
    </citation>
    <scope>NUCLEOTIDE SEQUENCE [LARGE SCALE GENOMIC DNA]</scope>
</reference>
<proteinExistence type="predicted"/>
<dbReference type="Gene3D" id="2.40.50.260">
    <property type="entry name" value="Nucleic acid-binding protein domain"/>
    <property type="match status" value="1"/>
</dbReference>
<evidence type="ECO:0000256" key="2">
    <source>
        <dbReference type="SAM" id="MobiDB-lite"/>
    </source>
</evidence>
<dbReference type="InterPro" id="IPR009590">
    <property type="entry name" value="Gp5_OB_N"/>
</dbReference>
<evidence type="ECO:0000313" key="6">
    <source>
        <dbReference type="Proteomes" id="UP000242372"/>
    </source>
</evidence>
<dbReference type="Pfam" id="PF05257">
    <property type="entry name" value="CHAP"/>
    <property type="match status" value="1"/>
</dbReference>
<accession>A0A2P1JU72</accession>
<dbReference type="EMBL" id="MG973030">
    <property type="protein sequence ID" value="AVO22905.1"/>
    <property type="molecule type" value="Genomic_DNA"/>
</dbReference>
<name>A0A2P1JU72_9CAUD</name>
<evidence type="ECO:0000259" key="4">
    <source>
        <dbReference type="Pfam" id="PF06714"/>
    </source>
</evidence>
<dbReference type="InterPro" id="IPR007921">
    <property type="entry name" value="CHAP_dom"/>
</dbReference>
<sequence length="617" mass="66317">MLPEKRWFYACVEDVNDPDQNGRIAIRIAGVHTQDKTVLPTEFLPWAKCLMPVTNASSVGLGAAPTGVTVGTWIEGYALDEAYQEVRACWVWTGQNPINGSDTNPLALGQVVQAIDRQQYNAIENIPVKQEDETPAPPPPEPVPEGADAQKWMEIASGEIGTKEYAGKFNNNPRIIEYHKTTSLAASQDEVSWCAAFVGWCLIKAGYTATRSALARSYVNWGSTLAAPRFGAVVVFRRGNNPTFGHVGFVQRFDANYIYCLGGNQSDSVKISRFPRSSVLSYRWPTGLTTEAAAPAQKNGKWSEPIPDRTPKPVTTPPPSGNIQDSDVTGEAVVPTQGGSKYPYNIPFASRSGHLIEIDDTPGGERLHWMHTSGSYKQMLADGDVVNKSMKDHYDITKFDKKIAVGGDHNFTVGGSEVKRKEGPSYSLYNSQKTSVVNGPQLQKVSGVHEIHAGEVHRIIADLIEGSGTLRIPKIEVGSILADNLEVKNVINGNIKYAEGAGRAPVKAGATPASPSGPGSIDIKATLNDTGGNFDKPIQGEGSAPASAKIMANRLADTSSSTSESAAEATPVAMPMSFPITTQLPSASQYPDMVIILRQAGSKPQMMLSNGSTWEAM</sequence>
<organism evidence="5 6">
    <name type="scientific">Erwinia phage vB_EamM-Bue1</name>
    <dbReference type="NCBI Taxonomy" id="2099338"/>
    <lineage>
        <taxon>Viruses</taxon>
        <taxon>Duplodnaviria</taxon>
        <taxon>Heunggongvirae</taxon>
        <taxon>Uroviricota</taxon>
        <taxon>Caudoviricetes</taxon>
        <taxon>Pantevenvirales</taxon>
        <taxon>Ackermannviridae</taxon>
        <taxon>Nezavisimistyvirus</taxon>
        <taxon>Nezavisimistyvirus bue1</taxon>
    </lineage>
</organism>
<feature type="domain" description="Protein Gp5 N-terminal OB-fold" evidence="4">
    <location>
        <begin position="34"/>
        <end position="88"/>
    </location>
</feature>
<dbReference type="Proteomes" id="UP000242372">
    <property type="component" value="Segment"/>
</dbReference>
<feature type="region of interest" description="Disordered" evidence="2">
    <location>
        <begin position="293"/>
        <end position="327"/>
    </location>
</feature>
<dbReference type="InterPro" id="IPR013423">
    <property type="entry name" value="CHP02594"/>
</dbReference>
<keyword evidence="1" id="KW-0929">Antimicrobial</keyword>
<dbReference type="Gene3D" id="3.10.450.190">
    <property type="match status" value="1"/>
</dbReference>
<dbReference type="NCBIfam" id="TIGR02594">
    <property type="entry name" value="TIGR02594 family protein"/>
    <property type="match status" value="1"/>
</dbReference>
<dbReference type="KEGG" id="vg:55607857"/>
<protein>
    <submittedName>
        <fullName evidence="5">Cell wall-associated hydrolase</fullName>
    </submittedName>
</protein>
<evidence type="ECO:0000256" key="1">
    <source>
        <dbReference type="ARBA" id="ARBA00022529"/>
    </source>
</evidence>
<dbReference type="Pfam" id="PF06714">
    <property type="entry name" value="Gp5_OB"/>
    <property type="match status" value="1"/>
</dbReference>
<evidence type="ECO:0000313" key="5">
    <source>
        <dbReference type="EMBL" id="AVO22905.1"/>
    </source>
</evidence>
<evidence type="ECO:0000259" key="3">
    <source>
        <dbReference type="Pfam" id="PF05257"/>
    </source>
</evidence>
<dbReference type="SUPFAM" id="SSF69349">
    <property type="entry name" value="Phage fibre proteins"/>
    <property type="match status" value="1"/>
</dbReference>